<dbReference type="GO" id="GO:0015562">
    <property type="term" value="F:efflux transmembrane transporter activity"/>
    <property type="evidence" value="ECO:0007669"/>
    <property type="project" value="TreeGrafter"/>
</dbReference>
<keyword evidence="2" id="KW-0175">Coiled coil</keyword>
<gene>
    <name evidence="4" type="ORF">COA71_10115</name>
</gene>
<accession>A0A2A5CAQ5</accession>
<dbReference type="GO" id="GO:1990281">
    <property type="term" value="C:efflux pump complex"/>
    <property type="evidence" value="ECO:0007669"/>
    <property type="project" value="TreeGrafter"/>
</dbReference>
<sequence length="269" mass="29855">MNMKKITRLLPGLSLSFSVVLFALHSGLVNAQSVEEIMAEINAVSPSLNNAGETYRGQLRPVNFTQISSGLDAKLNSFPVRAGNRIEQGEVIAEFNCAIEQANNTIELAREESAARSVEINERLRQLNNLSELELAQSRSELDIARAEVERTTSILSECVIRAPFSGTVTEKYVEAYQYVSQGEVLIELIDTRNLEIEMVLPSLNLRRYQVGRQFEFLIDETDQTVNAVIDRVVNVIDPVSQTVRVIGTLIQPPGNLMPGMSGVVFFPE</sequence>
<evidence type="ECO:0000256" key="3">
    <source>
        <dbReference type="SAM" id="SignalP"/>
    </source>
</evidence>
<protein>
    <submittedName>
        <fullName evidence="4">Uncharacterized protein</fullName>
    </submittedName>
</protein>
<dbReference type="Gene3D" id="2.40.50.100">
    <property type="match status" value="1"/>
</dbReference>
<dbReference type="InterPro" id="IPR006143">
    <property type="entry name" value="RND_pump_MFP"/>
</dbReference>
<evidence type="ECO:0000313" key="4">
    <source>
        <dbReference type="EMBL" id="PCJ40591.1"/>
    </source>
</evidence>
<organism evidence="4 5">
    <name type="scientific">SAR86 cluster bacterium</name>
    <dbReference type="NCBI Taxonomy" id="2030880"/>
    <lineage>
        <taxon>Bacteria</taxon>
        <taxon>Pseudomonadati</taxon>
        <taxon>Pseudomonadota</taxon>
        <taxon>Gammaproteobacteria</taxon>
        <taxon>SAR86 cluster</taxon>
    </lineage>
</organism>
<dbReference type="Gene3D" id="2.40.30.170">
    <property type="match status" value="1"/>
</dbReference>
<dbReference type="NCBIfam" id="TIGR01730">
    <property type="entry name" value="RND_mfp"/>
    <property type="match status" value="1"/>
</dbReference>
<proteinExistence type="inferred from homology"/>
<feature type="chain" id="PRO_5012178729" evidence="3">
    <location>
        <begin position="32"/>
        <end position="269"/>
    </location>
</feature>
<evidence type="ECO:0000256" key="1">
    <source>
        <dbReference type="ARBA" id="ARBA00009477"/>
    </source>
</evidence>
<dbReference type="Gene3D" id="1.10.287.470">
    <property type="entry name" value="Helix hairpin bin"/>
    <property type="match status" value="1"/>
</dbReference>
<dbReference type="PANTHER" id="PTHR30469">
    <property type="entry name" value="MULTIDRUG RESISTANCE PROTEIN MDTA"/>
    <property type="match status" value="1"/>
</dbReference>
<reference evidence="5" key="1">
    <citation type="submission" date="2017-08" db="EMBL/GenBank/DDBJ databases">
        <title>A dynamic microbial community with high functional redundancy inhabits the cold, oxic subseafloor aquifer.</title>
        <authorList>
            <person name="Tully B.J."/>
            <person name="Wheat C.G."/>
            <person name="Glazer B.T."/>
            <person name="Huber J.A."/>
        </authorList>
    </citation>
    <scope>NUCLEOTIDE SEQUENCE [LARGE SCALE GENOMIC DNA]</scope>
</reference>
<evidence type="ECO:0000313" key="5">
    <source>
        <dbReference type="Proteomes" id="UP000228987"/>
    </source>
</evidence>
<comment type="similarity">
    <text evidence="1">Belongs to the membrane fusion protein (MFP) (TC 8.A.1) family.</text>
</comment>
<evidence type="ECO:0000256" key="2">
    <source>
        <dbReference type="SAM" id="Coils"/>
    </source>
</evidence>
<feature type="coiled-coil region" evidence="2">
    <location>
        <begin position="92"/>
        <end position="150"/>
    </location>
</feature>
<dbReference type="EMBL" id="NVWI01000008">
    <property type="protein sequence ID" value="PCJ40591.1"/>
    <property type="molecule type" value="Genomic_DNA"/>
</dbReference>
<comment type="caution">
    <text evidence="4">The sequence shown here is derived from an EMBL/GenBank/DDBJ whole genome shotgun (WGS) entry which is preliminary data.</text>
</comment>
<name>A0A2A5CAQ5_9GAMM</name>
<dbReference type="SUPFAM" id="SSF111369">
    <property type="entry name" value="HlyD-like secretion proteins"/>
    <property type="match status" value="1"/>
</dbReference>
<dbReference type="AlphaFoldDB" id="A0A2A5CAQ5"/>
<dbReference type="Proteomes" id="UP000228987">
    <property type="component" value="Unassembled WGS sequence"/>
</dbReference>
<feature type="signal peptide" evidence="3">
    <location>
        <begin position="1"/>
        <end position="31"/>
    </location>
</feature>
<keyword evidence="3" id="KW-0732">Signal</keyword>